<keyword evidence="1" id="KW-0812">Transmembrane</keyword>
<evidence type="ECO:0000313" key="3">
    <source>
        <dbReference type="EMBL" id="SCQ12866.1"/>
    </source>
</evidence>
<dbReference type="Pfam" id="PF12420">
    <property type="entry name" value="DUF3671"/>
    <property type="match status" value="1"/>
</dbReference>
<dbReference type="VEuPathDB" id="PlasmoDB:PGSY75_0017500"/>
<organism evidence="2 4">
    <name type="scientific">Plasmodium gaboni</name>
    <dbReference type="NCBI Taxonomy" id="647221"/>
    <lineage>
        <taxon>Eukaryota</taxon>
        <taxon>Sar</taxon>
        <taxon>Alveolata</taxon>
        <taxon>Apicomplexa</taxon>
        <taxon>Aconoidasida</taxon>
        <taxon>Haemosporida</taxon>
        <taxon>Plasmodiidae</taxon>
        <taxon>Plasmodium</taxon>
        <taxon>Plasmodium (Laverania)</taxon>
    </lineage>
</organism>
<keyword evidence="1" id="KW-1133">Transmembrane helix</keyword>
<protein>
    <submittedName>
        <fullName evidence="2">Putative exported protein</fullName>
    </submittedName>
</protein>
<reference evidence="2 4" key="1">
    <citation type="journal article" date="2016" name="Nat. Commun.">
        <title>Genomes of cryptic chimpanzee Plasmodium species reveal key evolutionary events leading to human malaria.</title>
        <authorList>
            <person name="Sundararaman S.A."/>
            <person name="Plenderleith L.J."/>
            <person name="Liu W."/>
            <person name="Loy D.E."/>
            <person name="Learn G.H."/>
            <person name="Li Y."/>
            <person name="Shaw K.S."/>
            <person name="Ayouba A."/>
            <person name="Peeters M."/>
            <person name="Speede S."/>
            <person name="Shaw G.M."/>
            <person name="Bushman F.D."/>
            <person name="Brisson D."/>
            <person name="Rayner J.C."/>
            <person name="Sharp P.M."/>
            <person name="Hahn B.H."/>
        </authorList>
    </citation>
    <scope>NUCLEOTIDE SEQUENCE [LARGE SCALE GENOMIC DNA]</scope>
    <source>
        <strain evidence="2 4">SY75</strain>
    </source>
</reference>
<comment type="caution">
    <text evidence="2">The sequence shown here is derived from an EMBL/GenBank/DDBJ whole genome shotgun (WGS) entry which is preliminary data.</text>
</comment>
<proteinExistence type="predicted"/>
<evidence type="ECO:0000313" key="5">
    <source>
        <dbReference type="Proteomes" id="UP000831156"/>
    </source>
</evidence>
<dbReference type="RefSeq" id="XP_018638908.1">
    <property type="nucleotide sequence ID" value="XM_018783314.1"/>
</dbReference>
<keyword evidence="5" id="KW-1185">Reference proteome</keyword>
<dbReference type="EMBL" id="LVLB01000190">
    <property type="protein sequence ID" value="KYN93384.1"/>
    <property type="molecule type" value="Genomic_DNA"/>
</dbReference>
<dbReference type="OrthoDB" id="377734at2759"/>
<dbReference type="AlphaFoldDB" id="A0A151L398"/>
<reference evidence="3" key="2">
    <citation type="submission" date="2016-09" db="EMBL/GenBank/DDBJ databases">
        <authorList>
            <consortium name="Pathogen Informatics"/>
            <person name="Sun Q."/>
            <person name="Inoue M."/>
        </authorList>
    </citation>
    <scope>NUCLEOTIDE SEQUENCE</scope>
</reference>
<keyword evidence="1" id="KW-0472">Membrane</keyword>
<dbReference type="VEuPathDB" id="PlasmoDB:PGABG01_0026700"/>
<accession>A0A151L398</accession>
<dbReference type="KEGG" id="pgab:PGSY75_0017500"/>
<dbReference type="EMBL" id="FMKD01000069">
    <property type="protein sequence ID" value="SCQ12866.1"/>
    <property type="molecule type" value="Genomic_DNA"/>
</dbReference>
<gene>
    <name evidence="3" type="ORF">PGABG01_0026700</name>
    <name evidence="2" type="ORF">PGSY75_0017500</name>
</gene>
<evidence type="ECO:0000313" key="4">
    <source>
        <dbReference type="Proteomes" id="UP000076004"/>
    </source>
</evidence>
<sequence>MQIKKKFNIFMNIYMFSLLMWIMKLSTNYNFYDVYKKKYKVQYISSTRTYRVLNEIKYLRDPKKSHVQIILLNEEDNKNDEKEKIKEVIMHYRNKLDNDVKRKMYKKVNNHYFRKGKLNKT</sequence>
<evidence type="ECO:0000313" key="2">
    <source>
        <dbReference type="EMBL" id="KYN93384.1"/>
    </source>
</evidence>
<dbReference type="Proteomes" id="UP000831156">
    <property type="component" value="Unassembled WGS sequence"/>
</dbReference>
<dbReference type="InterPro" id="IPR022139">
    <property type="entry name" value="Fam-L/Fam-M-like_plasmodium"/>
</dbReference>
<dbReference type="GeneID" id="29773887"/>
<name>A0A151L398_9APIC</name>
<evidence type="ECO:0000256" key="1">
    <source>
        <dbReference type="SAM" id="Phobius"/>
    </source>
</evidence>
<feature type="transmembrane region" description="Helical" evidence="1">
    <location>
        <begin position="7"/>
        <end position="23"/>
    </location>
</feature>
<dbReference type="Proteomes" id="UP000076004">
    <property type="component" value="Unassembled WGS sequence"/>
</dbReference>